<evidence type="ECO:0000313" key="1">
    <source>
        <dbReference type="EMBL" id="QXO17700.1"/>
    </source>
</evidence>
<keyword evidence="2" id="KW-1185">Reference proteome</keyword>
<dbReference type="Proteomes" id="UP000694232">
    <property type="component" value="Chromosome 1"/>
</dbReference>
<proteinExistence type="predicted"/>
<dbReference type="RefSeq" id="WP_136485136.1">
    <property type="nucleotide sequence ID" value="NZ_CP076643.1"/>
</dbReference>
<organism evidence="1 2">
    <name type="scientific">Vibrio ostreae</name>
    <dbReference type="NCBI Taxonomy" id="2841925"/>
    <lineage>
        <taxon>Bacteria</taxon>
        <taxon>Pseudomonadati</taxon>
        <taxon>Pseudomonadota</taxon>
        <taxon>Gammaproteobacteria</taxon>
        <taxon>Vibrionales</taxon>
        <taxon>Vibrionaceae</taxon>
        <taxon>Vibrio</taxon>
    </lineage>
</organism>
<gene>
    <name evidence="1" type="ORF">KNV97_20515</name>
</gene>
<evidence type="ECO:0000313" key="2">
    <source>
        <dbReference type="Proteomes" id="UP000694232"/>
    </source>
</evidence>
<dbReference type="EMBL" id="CP076643">
    <property type="protein sequence ID" value="QXO17700.1"/>
    <property type="molecule type" value="Genomic_DNA"/>
</dbReference>
<reference evidence="1" key="1">
    <citation type="submission" date="2021-06" db="EMBL/GenBank/DDBJ databases">
        <title>Vibrio nov. sp., novel gut bacterium isolated from Yellow Sea oyster.</title>
        <authorList>
            <person name="Muhammad N."/>
            <person name="Nguyen T.H."/>
            <person name="Lee Y.-J."/>
            <person name="Ko J."/>
            <person name="Kim S.-G."/>
        </authorList>
    </citation>
    <scope>NUCLEOTIDE SEQUENCE</scope>
    <source>
        <strain evidence="1">OG9-811</strain>
    </source>
</reference>
<dbReference type="AlphaFoldDB" id="A0A975YNN0"/>
<dbReference type="KEGG" id="vos:KNV97_20515"/>
<dbReference type="Pfam" id="PF10795">
    <property type="entry name" value="DUF2607"/>
    <property type="match status" value="1"/>
</dbReference>
<sequence>MPKSLYSIRVHSRSVAIVALLLTLWLIVAEVSHQQDTTPSHHAHHQCQLFNGLQHGLAQALPELAPCSGTSYLQPDNRVVRLPQPPTDYCARSPPTLALQYLSA</sequence>
<dbReference type="InterPro" id="IPR019731">
    <property type="entry name" value="DUF2607"/>
</dbReference>
<accession>A0A975YNN0</accession>
<protein>
    <submittedName>
        <fullName evidence="1">DUF2607 domain-containing protein</fullName>
    </submittedName>
</protein>
<name>A0A975YNN0_9VIBR</name>